<evidence type="ECO:0000313" key="2">
    <source>
        <dbReference type="EMBL" id="PNG05121.1"/>
    </source>
</evidence>
<protein>
    <submittedName>
        <fullName evidence="2">Uncharacterized protein</fullName>
    </submittedName>
</protein>
<proteinExistence type="predicted"/>
<gene>
    <name evidence="2" type="ORF">CXK94_21145</name>
</gene>
<dbReference type="Pfam" id="PF20531">
    <property type="entry name" value="DUF6746"/>
    <property type="match status" value="1"/>
</dbReference>
<comment type="caution">
    <text evidence="2">The sequence shown here is derived from an EMBL/GenBank/DDBJ whole genome shotgun (WGS) entry which is preliminary data.</text>
</comment>
<name>A0A2N8SRL2_STUST</name>
<feature type="chain" id="PRO_5014711902" evidence="1">
    <location>
        <begin position="23"/>
        <end position="116"/>
    </location>
</feature>
<reference evidence="2 3" key="1">
    <citation type="submission" date="2018-01" db="EMBL/GenBank/DDBJ databases">
        <title>Denitrification phenotypes of diverse strains of Pseudomonas stutzeri.</title>
        <authorList>
            <person name="Milligan D.A."/>
            <person name="Bergaust L."/>
            <person name="Bakken L.R."/>
            <person name="Frostegard A."/>
        </authorList>
    </citation>
    <scope>NUCLEOTIDE SEQUENCE [LARGE SCALE GENOMIC DNA]</scope>
    <source>
        <strain evidence="2 3">24a75</strain>
    </source>
</reference>
<dbReference type="RefSeq" id="WP_102895783.1">
    <property type="nucleotide sequence ID" value="NZ_JAMOHU010000058.1"/>
</dbReference>
<dbReference type="InterPro" id="IPR046634">
    <property type="entry name" value="DUF6746"/>
</dbReference>
<dbReference type="AlphaFoldDB" id="A0A2N8SRL2"/>
<sequence>MKLLIQSVALALIASIATSASAEAVPSNTLAEAVSNFSAYNAQLDQALGQELTAERMAHIHELTYTLKVALERINEEMDGLTDTLEEIHISSEAQDADELKAYGADYLKTARTVIR</sequence>
<evidence type="ECO:0000313" key="3">
    <source>
        <dbReference type="Proteomes" id="UP000236023"/>
    </source>
</evidence>
<dbReference type="Proteomes" id="UP000236023">
    <property type="component" value="Unassembled WGS sequence"/>
</dbReference>
<feature type="signal peptide" evidence="1">
    <location>
        <begin position="1"/>
        <end position="22"/>
    </location>
</feature>
<keyword evidence="1" id="KW-0732">Signal</keyword>
<dbReference type="EMBL" id="POUT01000019">
    <property type="protein sequence ID" value="PNG05121.1"/>
    <property type="molecule type" value="Genomic_DNA"/>
</dbReference>
<organism evidence="2 3">
    <name type="scientific">Stutzerimonas stutzeri</name>
    <name type="common">Pseudomonas stutzeri</name>
    <dbReference type="NCBI Taxonomy" id="316"/>
    <lineage>
        <taxon>Bacteria</taxon>
        <taxon>Pseudomonadati</taxon>
        <taxon>Pseudomonadota</taxon>
        <taxon>Gammaproteobacteria</taxon>
        <taxon>Pseudomonadales</taxon>
        <taxon>Pseudomonadaceae</taxon>
        <taxon>Stutzerimonas</taxon>
    </lineage>
</organism>
<evidence type="ECO:0000256" key="1">
    <source>
        <dbReference type="SAM" id="SignalP"/>
    </source>
</evidence>
<accession>A0A2N8SRL2</accession>